<evidence type="ECO:0000313" key="2">
    <source>
        <dbReference type="EMBL" id="MBS4214670.1"/>
    </source>
</evidence>
<name>A0A942U772_9BACI</name>
<reference evidence="2" key="1">
    <citation type="submission" date="2021-05" db="EMBL/GenBank/DDBJ databases">
        <title>Novel Bacillus species.</title>
        <authorList>
            <person name="Liu G."/>
        </authorList>
    </citation>
    <scope>NUCLEOTIDE SEQUENCE</scope>
    <source>
        <strain evidence="2">FJAT-49825</strain>
    </source>
</reference>
<evidence type="ECO:0000259" key="1">
    <source>
        <dbReference type="PROSITE" id="PS50965"/>
    </source>
</evidence>
<feature type="domain" description="NERD" evidence="1">
    <location>
        <begin position="41"/>
        <end position="157"/>
    </location>
</feature>
<dbReference type="EMBL" id="JAGYPF010000004">
    <property type="protein sequence ID" value="MBS4214670.1"/>
    <property type="molecule type" value="Genomic_DNA"/>
</dbReference>
<protein>
    <submittedName>
        <fullName evidence="2">NERD domain-containing protein</fullName>
    </submittedName>
</protein>
<dbReference type="RefSeq" id="WP_213119192.1">
    <property type="nucleotide sequence ID" value="NZ_JAGYPF010000004.1"/>
</dbReference>
<dbReference type="Proteomes" id="UP000679749">
    <property type="component" value="Unassembled WGS sequence"/>
</dbReference>
<keyword evidence="3" id="KW-1185">Reference proteome</keyword>
<gene>
    <name evidence="2" type="ORF">KHA99_19665</name>
</gene>
<dbReference type="PROSITE" id="PS50965">
    <property type="entry name" value="NERD"/>
    <property type="match status" value="1"/>
</dbReference>
<comment type="caution">
    <text evidence="2">The sequence shown here is derived from an EMBL/GenBank/DDBJ whole genome shotgun (WGS) entry which is preliminary data.</text>
</comment>
<accession>A0A942U772</accession>
<evidence type="ECO:0000313" key="3">
    <source>
        <dbReference type="Proteomes" id="UP000679749"/>
    </source>
</evidence>
<sequence>MILKVRVVPLIILILEAILRRLPKSHPRYPMIEDEHRRRLIGYKGEESLDFYYRSLPEQKYFILHDLNLPDGPYNCQIDTLLISSDSIIAVGSKNIGGNLTFDTENKQFIQEWHGEIKGYPNPIAQEERHQEYLQKLLAAHNFPPVPVDYVVVLSNPYATYVVTGPESGKVKKRICKADAFLNRIKMFEGFYKTPVLDTKDMRRLSRLLIKMNTPPTNFVLEKFGIQKSDLISGALCPTFHHPLIRKKRKWYCPTCQTYSKDAHINMLMDYFLLYDLKITNKQFREFARLDCIHTAGRILRSLNLISSGAKKTRTYSPASFPWDPKKEVKNMSKKVRSGN</sequence>
<dbReference type="Pfam" id="PF08378">
    <property type="entry name" value="NERD"/>
    <property type="match status" value="1"/>
</dbReference>
<organism evidence="2 3">
    <name type="scientific">Neobacillus rhizophilus</name>
    <dbReference type="NCBI Taxonomy" id="2833579"/>
    <lineage>
        <taxon>Bacteria</taxon>
        <taxon>Bacillati</taxon>
        <taxon>Bacillota</taxon>
        <taxon>Bacilli</taxon>
        <taxon>Bacillales</taxon>
        <taxon>Bacillaceae</taxon>
        <taxon>Neobacillus</taxon>
    </lineage>
</organism>
<dbReference type="InterPro" id="IPR011528">
    <property type="entry name" value="NERD"/>
</dbReference>
<dbReference type="AlphaFoldDB" id="A0A942U772"/>
<proteinExistence type="predicted"/>